<dbReference type="OrthoDB" id="8550040at2"/>
<keyword evidence="1 5" id="KW-0732">Signal</keyword>
<sequence length="114" mass="12642">MKRLFLLLAALPLVACTTTSNELNQNLEPLPAKAISYQCDSGNRIIVTYPDNETAEVKYMDDTYQMKIAISASGARYVGDGLVWWTKGNEASMYKAVNNTETGDQIENCTQVLK</sequence>
<dbReference type="HOGENOM" id="CLU_151151_2_0_4"/>
<gene>
    <name evidence="7" type="ORF">OFBG_00288</name>
</gene>
<feature type="chain" id="PRO_5030166953" evidence="5">
    <location>
        <begin position="16"/>
        <end position="114"/>
    </location>
</feature>
<dbReference type="Proteomes" id="UP000005089">
    <property type="component" value="Unassembled WGS sequence"/>
</dbReference>
<feature type="domain" description="C-type lysozyme inhibitor" evidence="6">
    <location>
        <begin position="37"/>
        <end position="99"/>
    </location>
</feature>
<evidence type="ECO:0000256" key="4">
    <source>
        <dbReference type="ARBA" id="ARBA00023288"/>
    </source>
</evidence>
<reference evidence="7 8" key="1">
    <citation type="submission" date="2009-02" db="EMBL/GenBank/DDBJ databases">
        <title>The Genome Sequence of Oxalobacter formigenes OXCC13.</title>
        <authorList>
            <consortium name="The Broad Institute Genome Sequencing Platform"/>
            <person name="Ward D."/>
            <person name="Young S.K."/>
            <person name="Kodira C.D."/>
            <person name="Zeng Q."/>
            <person name="Koehrsen M."/>
            <person name="Alvarado L."/>
            <person name="Berlin A."/>
            <person name="Borenstein D."/>
            <person name="Chen Z."/>
            <person name="Engels R."/>
            <person name="Freedman E."/>
            <person name="Gellesch M."/>
            <person name="Goldberg J."/>
            <person name="Griggs A."/>
            <person name="Gujja S."/>
            <person name="Heiman D."/>
            <person name="Hepburn T."/>
            <person name="Howarth C."/>
            <person name="Jen D."/>
            <person name="Larson L."/>
            <person name="Lewis B."/>
            <person name="Mehta T."/>
            <person name="Park D."/>
            <person name="Pearson M."/>
            <person name="Roberts A."/>
            <person name="Saif S."/>
            <person name="Shea T."/>
            <person name="Shenoy N."/>
            <person name="Sisk P."/>
            <person name="Stolte C."/>
            <person name="Sykes S."/>
            <person name="Walk T."/>
            <person name="White J."/>
            <person name="Yandava C."/>
            <person name="Allison M.J."/>
            <person name="Lander E."/>
            <person name="Nusbaum C."/>
            <person name="Galagan J."/>
            <person name="Birren B."/>
        </authorList>
    </citation>
    <scope>NUCLEOTIDE SEQUENCE [LARGE SCALE GENOMIC DNA]</scope>
    <source>
        <strain evidence="7 8">OXCC13</strain>
    </source>
</reference>
<keyword evidence="8" id="KW-1185">Reference proteome</keyword>
<keyword evidence="3" id="KW-0564">Palmitate</keyword>
<name>C3X7T4_OXAFO</name>
<protein>
    <submittedName>
        <fullName evidence="7">Putative membrane-bound lysozyme inhibitor of C-type lysozyme</fullName>
    </submittedName>
</protein>
<evidence type="ECO:0000313" key="8">
    <source>
        <dbReference type="Proteomes" id="UP000005089"/>
    </source>
</evidence>
<dbReference type="InterPro" id="IPR018660">
    <property type="entry name" value="MliC"/>
</dbReference>
<dbReference type="STRING" id="847.BRW83_1989"/>
<feature type="signal peptide" evidence="5">
    <location>
        <begin position="1"/>
        <end position="15"/>
    </location>
</feature>
<evidence type="ECO:0000256" key="1">
    <source>
        <dbReference type="ARBA" id="ARBA00022729"/>
    </source>
</evidence>
<dbReference type="Gene3D" id="2.40.128.200">
    <property type="match status" value="1"/>
</dbReference>
<dbReference type="RefSeq" id="WP_005879611.1">
    <property type="nucleotide sequence ID" value="NZ_CP019430.1"/>
</dbReference>
<dbReference type="GeneID" id="77135814"/>
<dbReference type="Pfam" id="PF09864">
    <property type="entry name" value="MliC"/>
    <property type="match status" value="1"/>
</dbReference>
<dbReference type="InterPro" id="IPR036328">
    <property type="entry name" value="MliC_sf"/>
</dbReference>
<accession>C3X7T4</accession>
<evidence type="ECO:0000313" key="7">
    <source>
        <dbReference type="EMBL" id="EEO29260.1"/>
    </source>
</evidence>
<dbReference type="SUPFAM" id="SSF141488">
    <property type="entry name" value="YdhA-like"/>
    <property type="match status" value="1"/>
</dbReference>
<evidence type="ECO:0000256" key="2">
    <source>
        <dbReference type="ARBA" id="ARBA00023136"/>
    </source>
</evidence>
<dbReference type="AlphaFoldDB" id="C3X7T4"/>
<dbReference type="eggNOG" id="COG3895">
    <property type="taxonomic scope" value="Bacteria"/>
</dbReference>
<keyword evidence="2" id="KW-0472">Membrane</keyword>
<proteinExistence type="predicted"/>
<evidence type="ECO:0000256" key="3">
    <source>
        <dbReference type="ARBA" id="ARBA00023139"/>
    </source>
</evidence>
<evidence type="ECO:0000259" key="6">
    <source>
        <dbReference type="Pfam" id="PF09864"/>
    </source>
</evidence>
<organism evidence="7 8">
    <name type="scientific">Oxalobacter formigenes OXCC13</name>
    <dbReference type="NCBI Taxonomy" id="556269"/>
    <lineage>
        <taxon>Bacteria</taxon>
        <taxon>Pseudomonadati</taxon>
        <taxon>Pseudomonadota</taxon>
        <taxon>Betaproteobacteria</taxon>
        <taxon>Burkholderiales</taxon>
        <taxon>Oxalobacteraceae</taxon>
        <taxon>Oxalobacter</taxon>
    </lineage>
</organism>
<evidence type="ECO:0000256" key="5">
    <source>
        <dbReference type="SAM" id="SignalP"/>
    </source>
</evidence>
<dbReference type="EMBL" id="GG658170">
    <property type="protein sequence ID" value="EEO29260.1"/>
    <property type="molecule type" value="Genomic_DNA"/>
</dbReference>
<keyword evidence="4" id="KW-0449">Lipoprotein</keyword>